<keyword evidence="2" id="KW-1185">Reference proteome</keyword>
<organism evidence="2 3">
    <name type="scientific">Panagrellus redivivus</name>
    <name type="common">Microworm</name>
    <dbReference type="NCBI Taxonomy" id="6233"/>
    <lineage>
        <taxon>Eukaryota</taxon>
        <taxon>Metazoa</taxon>
        <taxon>Ecdysozoa</taxon>
        <taxon>Nematoda</taxon>
        <taxon>Chromadorea</taxon>
        <taxon>Rhabditida</taxon>
        <taxon>Tylenchina</taxon>
        <taxon>Panagrolaimomorpha</taxon>
        <taxon>Panagrolaimoidea</taxon>
        <taxon>Panagrolaimidae</taxon>
        <taxon>Panagrellus</taxon>
    </lineage>
</organism>
<feature type="chain" id="PRO_5028886269" evidence="1">
    <location>
        <begin position="21"/>
        <end position="280"/>
    </location>
</feature>
<reference evidence="3" key="2">
    <citation type="submission" date="2020-10" db="UniProtKB">
        <authorList>
            <consortium name="WormBaseParasite"/>
        </authorList>
    </citation>
    <scope>IDENTIFICATION</scope>
</reference>
<dbReference type="Proteomes" id="UP000492821">
    <property type="component" value="Unassembled WGS sequence"/>
</dbReference>
<feature type="signal peptide" evidence="1">
    <location>
        <begin position="1"/>
        <end position="20"/>
    </location>
</feature>
<protein>
    <submittedName>
        <fullName evidence="3">Uncharacterized protein</fullName>
    </submittedName>
</protein>
<name>A0A7E4ZWD7_PANRE</name>
<proteinExistence type="predicted"/>
<keyword evidence="1" id="KW-0732">Signal</keyword>
<dbReference type="WBParaSite" id="Pan_g21283.t1">
    <property type="protein sequence ID" value="Pan_g21283.t1"/>
    <property type="gene ID" value="Pan_g21283"/>
</dbReference>
<dbReference type="AlphaFoldDB" id="A0A7E4ZWD7"/>
<sequence>MQSRLIVAICVVGCAFAVQAMPRRRYFDFDPYDKMMMDMYKYEPTSSLMDMAYDKLYNFTEKLTIIDAVALLERLSEFVLGCEIRLFNDHYDIEVEKRIERLRLEVRVLDIKSLVKFVRDKHQAVFKVLNGEELTTLRGMVLNFVIDRNPNIKYYMEKGWLSVYSSAVDETEKQLFEHVSYDLNNIRISPIQKIRLTNKIVKIIKRVDEELAKTNKEEVDKMVARTPYEKLYPLSLYKLSKEARYRVDALAGNALDENSTYLKTALIDFIDVVEEITKVD</sequence>
<evidence type="ECO:0000313" key="2">
    <source>
        <dbReference type="Proteomes" id="UP000492821"/>
    </source>
</evidence>
<reference evidence="2" key="1">
    <citation type="journal article" date="2013" name="Genetics">
        <title>The draft genome and transcriptome of Panagrellus redivivus are shaped by the harsh demands of a free-living lifestyle.</title>
        <authorList>
            <person name="Srinivasan J."/>
            <person name="Dillman A.R."/>
            <person name="Macchietto M.G."/>
            <person name="Heikkinen L."/>
            <person name="Lakso M."/>
            <person name="Fracchia K.M."/>
            <person name="Antoshechkin I."/>
            <person name="Mortazavi A."/>
            <person name="Wong G."/>
            <person name="Sternberg P.W."/>
        </authorList>
    </citation>
    <scope>NUCLEOTIDE SEQUENCE [LARGE SCALE GENOMIC DNA]</scope>
    <source>
        <strain evidence="2">MT8872</strain>
    </source>
</reference>
<accession>A0A7E4ZWD7</accession>
<evidence type="ECO:0000256" key="1">
    <source>
        <dbReference type="SAM" id="SignalP"/>
    </source>
</evidence>
<evidence type="ECO:0000313" key="3">
    <source>
        <dbReference type="WBParaSite" id="Pan_g21283.t1"/>
    </source>
</evidence>